<reference evidence="2" key="1">
    <citation type="submission" date="2019-09" db="EMBL/GenBank/DDBJ databases">
        <authorList>
            <person name="Chandra G."/>
            <person name="Truman W A."/>
        </authorList>
    </citation>
    <scope>NUCLEOTIDE SEQUENCE [LARGE SCALE GENOMIC DNA]</scope>
    <source>
        <strain evidence="2">PS652</strain>
    </source>
</reference>
<evidence type="ECO:0000313" key="3">
    <source>
        <dbReference type="Proteomes" id="UP000326595"/>
    </source>
</evidence>
<dbReference type="EMBL" id="OZ024668">
    <property type="protein sequence ID" value="CAK9890126.1"/>
    <property type="molecule type" value="Genomic_DNA"/>
</dbReference>
<dbReference type="EMBL" id="CABVHG010000019">
    <property type="protein sequence ID" value="VVN02635.1"/>
    <property type="molecule type" value="Genomic_DNA"/>
</dbReference>
<organism evidence="2">
    <name type="scientific">Pseudomonas fluorescens</name>
    <dbReference type="NCBI Taxonomy" id="294"/>
    <lineage>
        <taxon>Bacteria</taxon>
        <taxon>Pseudomonadati</taxon>
        <taxon>Pseudomonadota</taxon>
        <taxon>Gammaproteobacteria</taxon>
        <taxon>Pseudomonadales</taxon>
        <taxon>Pseudomonadaceae</taxon>
        <taxon>Pseudomonas</taxon>
    </lineage>
</organism>
<gene>
    <name evidence="1" type="ORF">PS652_02959</name>
    <name evidence="2" type="ORF">PS652_03381</name>
</gene>
<evidence type="ECO:0000313" key="1">
    <source>
        <dbReference type="EMBL" id="CAK9890126.1"/>
    </source>
</evidence>
<dbReference type="AlphaFoldDB" id="A0A5E6UA18"/>
<proteinExistence type="predicted"/>
<protein>
    <submittedName>
        <fullName evidence="2">Uncharacterized protein</fullName>
    </submittedName>
</protein>
<accession>A0A5E6UA18</accession>
<evidence type="ECO:0000313" key="2">
    <source>
        <dbReference type="EMBL" id="VVN02635.1"/>
    </source>
</evidence>
<dbReference type="Proteomes" id="UP000326595">
    <property type="component" value="Chromosome"/>
</dbReference>
<sequence>MIDVAFLVPDDHTDGSGCACQGGLWSWLWGLRSDSAHDAIPHWLIPALPAALAGNEWVGVAHDCGDAAIAFFLPGGHWMLLVPCHEQLLLLSGHVEFVPIKHVKRSPGNETFDLIAWLSSALVEVDFGFALSVLRGDAGCHSVVEVTSVAVHFTYCRVEVKKVCFHGLEDRVVVSAMLASTALPALSLV</sequence>
<reference evidence="1 3" key="2">
    <citation type="submission" date="2024-03" db="EMBL/GenBank/DDBJ databases">
        <authorList>
            <person name="Alaster D. Moffat"/>
            <person name="Govind Chandra"/>
            <person name="Andrew W. Truman"/>
        </authorList>
    </citation>
    <scope>NUCLEOTIDE SEQUENCE [LARGE SCALE GENOMIC DNA]</scope>
    <source>
        <strain evidence="1">PS652</strain>
    </source>
</reference>
<name>A0A5E6UA18_PSEFL</name>